<dbReference type="PANTHER" id="PTHR22950:SF683">
    <property type="entry name" value="AMINO ACID TRANSPORTER (EUROFUNG)"/>
    <property type="match status" value="1"/>
</dbReference>
<comment type="similarity">
    <text evidence="2">Belongs to the amino acid/polyamine transporter 2 family.</text>
</comment>
<evidence type="ECO:0000256" key="2">
    <source>
        <dbReference type="ARBA" id="ARBA00008066"/>
    </source>
</evidence>
<sequence>MVFGFSHSHKDKEMEKEKHPSTLPRSDSSSESDLETATVKTDDVFGVITEDGPNYRNVGWLGTTVLLIKSQIGVGVLSVPSTLAVLGIVPGIICLWVISAIICWSDYVVGQFKVKHPQVYGIDDVGKLLFKGKIGRDVIAVMYWLFMTCVAASGLLGISIGLNAISSHGTCTAVFVAVATIVTFFLSCIQTLGKISWLGWVGLVSIMSALLTLTIAVGVQERPATAPQDGAWDKGLVIWGQPTFTEAITAVSALVFAFTGTPAFFGIVSEMRDQRKYTQSMLLSQSFVTAVDTVVGVVVYYYCGQFVASPALGSAGGTLKKVCYGLALPGLFVTAMMFTHLPAKFLFVRLLRGSKHLTNNSPKHYIVWVSCVLGCLLFSYVIASAIPVFDGIASLVGALFGTVLCIQLMAGMWLYDNWERRTTDKTILYKFLLFWNIFVIALGSFLMVAGTYGAVIDIKDSYAANQGAGAWSCRDNSS</sequence>
<feature type="transmembrane region" description="Helical" evidence="7">
    <location>
        <begin position="165"/>
        <end position="186"/>
    </location>
</feature>
<evidence type="ECO:0000256" key="6">
    <source>
        <dbReference type="SAM" id="MobiDB-lite"/>
    </source>
</evidence>
<feature type="transmembrane region" description="Helical" evidence="7">
    <location>
        <begin position="138"/>
        <end position="159"/>
    </location>
</feature>
<dbReference type="AlphaFoldDB" id="A0A1B9G0F8"/>
<evidence type="ECO:0000313" key="9">
    <source>
        <dbReference type="EMBL" id="OCF24497.1"/>
    </source>
</evidence>
<dbReference type="EMBL" id="CP144545">
    <property type="protein sequence ID" value="WVW84743.1"/>
    <property type="molecule type" value="Genomic_DNA"/>
</dbReference>
<dbReference type="RefSeq" id="XP_019045567.1">
    <property type="nucleotide sequence ID" value="XM_019192570.1"/>
</dbReference>
<feature type="transmembrane region" description="Helical" evidence="7">
    <location>
        <begin position="427"/>
        <end position="452"/>
    </location>
</feature>
<dbReference type="GO" id="GO:0015179">
    <property type="term" value="F:L-amino acid transmembrane transporter activity"/>
    <property type="evidence" value="ECO:0007669"/>
    <property type="project" value="TreeGrafter"/>
</dbReference>
<dbReference type="Proteomes" id="UP000092730">
    <property type="component" value="Chromosome 5"/>
</dbReference>
<feature type="transmembrane region" description="Helical" evidence="7">
    <location>
        <begin position="392"/>
        <end position="415"/>
    </location>
</feature>
<gene>
    <name evidence="9" type="ORF">I302_05957</name>
    <name evidence="10" type="ORF">I302_106778</name>
</gene>
<keyword evidence="3 7" id="KW-0812">Transmembrane</keyword>
<dbReference type="InterPro" id="IPR013057">
    <property type="entry name" value="AA_transpt_TM"/>
</dbReference>
<dbReference type="EMBL" id="KI894022">
    <property type="protein sequence ID" value="OCF24497.1"/>
    <property type="molecule type" value="Genomic_DNA"/>
</dbReference>
<feature type="compositionally biased region" description="Basic and acidic residues" evidence="6">
    <location>
        <begin position="8"/>
        <end position="20"/>
    </location>
</feature>
<evidence type="ECO:0000259" key="8">
    <source>
        <dbReference type="Pfam" id="PF01490"/>
    </source>
</evidence>
<feature type="region of interest" description="Disordered" evidence="6">
    <location>
        <begin position="1"/>
        <end position="37"/>
    </location>
</feature>
<feature type="transmembrane region" description="Helical" evidence="7">
    <location>
        <begin position="83"/>
        <end position="105"/>
    </location>
</feature>
<protein>
    <recommendedName>
        <fullName evidence="8">Amino acid transporter transmembrane domain-containing protein</fullName>
    </recommendedName>
</protein>
<dbReference type="FunFam" id="1.20.1740.10:FF:000039">
    <property type="entry name" value="Neutral amino acid transporter (Eurofung)"/>
    <property type="match status" value="1"/>
</dbReference>
<feature type="transmembrane region" description="Helical" evidence="7">
    <location>
        <begin position="198"/>
        <end position="219"/>
    </location>
</feature>
<comment type="subcellular location">
    <subcellularLocation>
        <location evidence="1">Membrane</location>
        <topology evidence="1">Multi-pass membrane protein</topology>
    </subcellularLocation>
</comment>
<evidence type="ECO:0000313" key="10">
    <source>
        <dbReference type="EMBL" id="WVW84743.1"/>
    </source>
</evidence>
<reference evidence="9" key="1">
    <citation type="submission" date="2013-07" db="EMBL/GenBank/DDBJ databases">
        <title>The Genome Sequence of Cryptococcus bestiolae CBS10118.</title>
        <authorList>
            <consortium name="The Broad Institute Genome Sequencing Platform"/>
            <person name="Cuomo C."/>
            <person name="Litvintseva A."/>
            <person name="Chen Y."/>
            <person name="Heitman J."/>
            <person name="Sun S."/>
            <person name="Springer D."/>
            <person name="Dromer F."/>
            <person name="Young S.K."/>
            <person name="Zeng Q."/>
            <person name="Gargeya S."/>
            <person name="Fitzgerald M."/>
            <person name="Abouelleil A."/>
            <person name="Alvarado L."/>
            <person name="Berlin A.M."/>
            <person name="Chapman S.B."/>
            <person name="Dewar J."/>
            <person name="Goldberg J."/>
            <person name="Griggs A."/>
            <person name="Gujja S."/>
            <person name="Hansen M."/>
            <person name="Howarth C."/>
            <person name="Imamovic A."/>
            <person name="Larimer J."/>
            <person name="McCowan C."/>
            <person name="Murphy C."/>
            <person name="Pearson M."/>
            <person name="Priest M."/>
            <person name="Roberts A."/>
            <person name="Saif S."/>
            <person name="Shea T."/>
            <person name="Sykes S."/>
            <person name="Wortman J."/>
            <person name="Nusbaum C."/>
            <person name="Birren B."/>
        </authorList>
    </citation>
    <scope>NUCLEOTIDE SEQUENCE [LARGE SCALE GENOMIC DNA]</scope>
    <source>
        <strain evidence="9">CBS 10118</strain>
    </source>
</reference>
<evidence type="ECO:0000256" key="7">
    <source>
        <dbReference type="SAM" id="Phobius"/>
    </source>
</evidence>
<dbReference type="VEuPathDB" id="FungiDB:I302_05957"/>
<keyword evidence="4 7" id="KW-1133">Transmembrane helix</keyword>
<dbReference type="OrthoDB" id="40134at2759"/>
<evidence type="ECO:0000256" key="3">
    <source>
        <dbReference type="ARBA" id="ARBA00022692"/>
    </source>
</evidence>
<reference evidence="9" key="3">
    <citation type="submission" date="2014-01" db="EMBL/GenBank/DDBJ databases">
        <title>Evolution of pathogenesis and genome organization in the Tremellales.</title>
        <authorList>
            <person name="Cuomo C."/>
            <person name="Litvintseva A."/>
            <person name="Heitman J."/>
            <person name="Chen Y."/>
            <person name="Sun S."/>
            <person name="Springer D."/>
            <person name="Dromer F."/>
            <person name="Young S."/>
            <person name="Zeng Q."/>
            <person name="Chapman S."/>
            <person name="Gujja S."/>
            <person name="Saif S."/>
            <person name="Birren B."/>
        </authorList>
    </citation>
    <scope>NUCLEOTIDE SEQUENCE</scope>
    <source>
        <strain evidence="9">CBS 10118</strain>
    </source>
</reference>
<evidence type="ECO:0000313" key="11">
    <source>
        <dbReference type="Proteomes" id="UP000092730"/>
    </source>
</evidence>
<keyword evidence="11" id="KW-1185">Reference proteome</keyword>
<feature type="domain" description="Amino acid transporter transmembrane" evidence="8">
    <location>
        <begin position="58"/>
        <end position="453"/>
    </location>
</feature>
<accession>A0A1B9G0F8</accession>
<evidence type="ECO:0000256" key="1">
    <source>
        <dbReference type="ARBA" id="ARBA00004141"/>
    </source>
</evidence>
<feature type="transmembrane region" description="Helical" evidence="7">
    <location>
        <begin position="322"/>
        <end position="343"/>
    </location>
</feature>
<dbReference type="STRING" id="1296100.A0A1B9G0F8"/>
<proteinExistence type="inferred from homology"/>
<feature type="transmembrane region" description="Helical" evidence="7">
    <location>
        <begin position="364"/>
        <end position="386"/>
    </location>
</feature>
<reference evidence="10" key="4">
    <citation type="submission" date="2024-02" db="EMBL/GenBank/DDBJ databases">
        <title>Comparative genomics of Cryptococcus and Kwoniella reveals pathogenesis evolution and contrasting modes of karyotype evolution via chromosome fusion or intercentromeric recombination.</title>
        <authorList>
            <person name="Coelho M.A."/>
            <person name="David-Palma M."/>
            <person name="Shea T."/>
            <person name="Bowers K."/>
            <person name="McGinley-Smith S."/>
            <person name="Mohammad A.W."/>
            <person name="Gnirke A."/>
            <person name="Yurkov A.M."/>
            <person name="Nowrousian M."/>
            <person name="Sun S."/>
            <person name="Cuomo C.A."/>
            <person name="Heitman J."/>
        </authorList>
    </citation>
    <scope>NUCLEOTIDE SEQUENCE</scope>
    <source>
        <strain evidence="10">CBS 10118</strain>
    </source>
</reference>
<keyword evidence="5 7" id="KW-0472">Membrane</keyword>
<reference evidence="10" key="2">
    <citation type="submission" date="2013-07" db="EMBL/GenBank/DDBJ databases">
        <authorList>
            <consortium name="The Broad Institute Genome Sequencing Platform"/>
            <person name="Cuomo C."/>
            <person name="Litvintseva A."/>
            <person name="Chen Y."/>
            <person name="Heitman J."/>
            <person name="Sun S."/>
            <person name="Springer D."/>
            <person name="Dromer F."/>
            <person name="Young S.K."/>
            <person name="Zeng Q."/>
            <person name="Gargeya S."/>
            <person name="Fitzgerald M."/>
            <person name="Abouelleil A."/>
            <person name="Alvarado L."/>
            <person name="Berlin A.M."/>
            <person name="Chapman S.B."/>
            <person name="Dewar J."/>
            <person name="Goldberg J."/>
            <person name="Griggs A."/>
            <person name="Gujja S."/>
            <person name="Hansen M."/>
            <person name="Howarth C."/>
            <person name="Imamovic A."/>
            <person name="Larimer J."/>
            <person name="McCowan C."/>
            <person name="Murphy C."/>
            <person name="Pearson M."/>
            <person name="Priest M."/>
            <person name="Roberts A."/>
            <person name="Saif S."/>
            <person name="Shea T."/>
            <person name="Sykes S."/>
            <person name="Wortman J."/>
            <person name="Nusbaum C."/>
            <person name="Birren B."/>
        </authorList>
    </citation>
    <scope>NUCLEOTIDE SEQUENCE</scope>
    <source>
        <strain evidence="10">CBS 10118</strain>
    </source>
</reference>
<feature type="transmembrane region" description="Helical" evidence="7">
    <location>
        <begin position="280"/>
        <end position="302"/>
    </location>
</feature>
<organism evidence="9">
    <name type="scientific">Kwoniella bestiolae CBS 10118</name>
    <dbReference type="NCBI Taxonomy" id="1296100"/>
    <lineage>
        <taxon>Eukaryota</taxon>
        <taxon>Fungi</taxon>
        <taxon>Dikarya</taxon>
        <taxon>Basidiomycota</taxon>
        <taxon>Agaricomycotina</taxon>
        <taxon>Tremellomycetes</taxon>
        <taxon>Tremellales</taxon>
        <taxon>Cryptococcaceae</taxon>
        <taxon>Kwoniella</taxon>
    </lineage>
</organism>
<dbReference type="GO" id="GO:0016020">
    <property type="term" value="C:membrane"/>
    <property type="evidence" value="ECO:0007669"/>
    <property type="project" value="UniProtKB-SubCell"/>
</dbReference>
<evidence type="ECO:0000256" key="4">
    <source>
        <dbReference type="ARBA" id="ARBA00022989"/>
    </source>
</evidence>
<dbReference type="Gene3D" id="1.20.1740.10">
    <property type="entry name" value="Amino acid/polyamine transporter I"/>
    <property type="match status" value="1"/>
</dbReference>
<dbReference type="KEGG" id="kbi:30210356"/>
<evidence type="ECO:0000256" key="5">
    <source>
        <dbReference type="ARBA" id="ARBA00023136"/>
    </source>
</evidence>
<dbReference type="Pfam" id="PF01490">
    <property type="entry name" value="Aa_trans"/>
    <property type="match status" value="1"/>
</dbReference>
<dbReference type="GeneID" id="30210356"/>
<name>A0A1B9G0F8_9TREE</name>
<feature type="transmembrane region" description="Helical" evidence="7">
    <location>
        <begin position="247"/>
        <end position="268"/>
    </location>
</feature>
<dbReference type="PANTHER" id="PTHR22950">
    <property type="entry name" value="AMINO ACID TRANSPORTER"/>
    <property type="match status" value="1"/>
</dbReference>